<dbReference type="Proteomes" id="UP000610862">
    <property type="component" value="Unassembled WGS sequence"/>
</dbReference>
<gene>
    <name evidence="2" type="ORF">H8692_09770</name>
</gene>
<evidence type="ECO:0000313" key="2">
    <source>
        <dbReference type="EMBL" id="MBC8569042.1"/>
    </source>
</evidence>
<dbReference type="Gene3D" id="3.10.560.10">
    <property type="entry name" value="Outer membrane lipoprotein wza domain like"/>
    <property type="match status" value="1"/>
</dbReference>
<dbReference type="GO" id="GO:0006281">
    <property type="term" value="P:DNA repair"/>
    <property type="evidence" value="ECO:0007669"/>
    <property type="project" value="InterPro"/>
</dbReference>
<dbReference type="Gene3D" id="1.10.150.310">
    <property type="entry name" value="Tex RuvX-like domain-like"/>
    <property type="match status" value="1"/>
</dbReference>
<dbReference type="GO" id="GO:0003677">
    <property type="term" value="F:DNA binding"/>
    <property type="evidence" value="ECO:0007669"/>
    <property type="project" value="InterPro"/>
</dbReference>
<dbReference type="SUPFAM" id="SSF47781">
    <property type="entry name" value="RuvA domain 2-like"/>
    <property type="match status" value="1"/>
</dbReference>
<proteinExistence type="predicted"/>
<organism evidence="2 3">
    <name type="scientific">Lentihominibacter hominis</name>
    <dbReference type="NCBI Taxonomy" id="2763645"/>
    <lineage>
        <taxon>Bacteria</taxon>
        <taxon>Bacillati</taxon>
        <taxon>Bacillota</taxon>
        <taxon>Clostridia</taxon>
        <taxon>Peptostreptococcales</taxon>
        <taxon>Anaerovoracaceae</taxon>
        <taxon>Lentihominibacter</taxon>
    </lineage>
</organism>
<accession>A0A926IAF6</accession>
<dbReference type="NCBIfam" id="TIGR00426">
    <property type="entry name" value="competence protein ComEA helix-hairpin-helix repeat region"/>
    <property type="match status" value="1"/>
</dbReference>
<dbReference type="InterPro" id="IPR019554">
    <property type="entry name" value="Soluble_ligand-bd"/>
</dbReference>
<dbReference type="Pfam" id="PF10531">
    <property type="entry name" value="SLBB"/>
    <property type="match status" value="1"/>
</dbReference>
<evidence type="ECO:0000259" key="1">
    <source>
        <dbReference type="SMART" id="SM00278"/>
    </source>
</evidence>
<dbReference type="InterPro" id="IPR003583">
    <property type="entry name" value="Hlx-hairpin-Hlx_DNA-bd_motif"/>
</dbReference>
<dbReference type="Pfam" id="PF12836">
    <property type="entry name" value="HHH_3"/>
    <property type="match status" value="1"/>
</dbReference>
<keyword evidence="3" id="KW-1185">Reference proteome</keyword>
<dbReference type="GO" id="GO:0015627">
    <property type="term" value="C:type II protein secretion system complex"/>
    <property type="evidence" value="ECO:0007669"/>
    <property type="project" value="TreeGrafter"/>
</dbReference>
<sequence>MRKLMEYIKNNRKLIEFIEDNKDMLIKVAAVAAVVVVAFFVFASKADKEDQIVVKDSVTAAEADDSAGEIIFVDIGGEVNTPMVAELKAGSRVGDVIEAAGGLTEKADISEINRAAFVEDGEKIFVPALISTEENGISESRETPVYSDGKININTADSQELQELNGVGPATAEKIIDYREENGRFASIDDLKDVSGIGDKSFEKIKDKIKV</sequence>
<dbReference type="RefSeq" id="WP_187525600.1">
    <property type="nucleotide sequence ID" value="NZ_JACRTA010000003.1"/>
</dbReference>
<protein>
    <submittedName>
        <fullName evidence="2">Helix-hairpin-helix domain-containing protein</fullName>
    </submittedName>
</protein>
<dbReference type="EMBL" id="JACRTA010000003">
    <property type="protein sequence ID" value="MBC8569042.1"/>
    <property type="molecule type" value="Genomic_DNA"/>
</dbReference>
<name>A0A926IAF6_9FIRM</name>
<dbReference type="InterPro" id="IPR051675">
    <property type="entry name" value="Endo/Exo/Phosphatase_dom_1"/>
</dbReference>
<evidence type="ECO:0000313" key="3">
    <source>
        <dbReference type="Proteomes" id="UP000610862"/>
    </source>
</evidence>
<comment type="caution">
    <text evidence="2">The sequence shown here is derived from an EMBL/GenBank/DDBJ whole genome shotgun (WGS) entry which is preliminary data.</text>
</comment>
<dbReference type="AlphaFoldDB" id="A0A926IAF6"/>
<feature type="domain" description="Helix-hairpin-helix DNA-binding motif class 1" evidence="1">
    <location>
        <begin position="189"/>
        <end position="208"/>
    </location>
</feature>
<dbReference type="PANTHER" id="PTHR21180:SF32">
    <property type="entry name" value="ENDONUCLEASE_EXONUCLEASE_PHOSPHATASE FAMILY DOMAIN-CONTAINING PROTEIN 1"/>
    <property type="match status" value="1"/>
</dbReference>
<reference evidence="2" key="1">
    <citation type="submission" date="2020-08" db="EMBL/GenBank/DDBJ databases">
        <title>Genome public.</title>
        <authorList>
            <person name="Liu C."/>
            <person name="Sun Q."/>
        </authorList>
    </citation>
    <scope>NUCLEOTIDE SEQUENCE</scope>
    <source>
        <strain evidence="2">NSJ-24</strain>
    </source>
</reference>
<dbReference type="PANTHER" id="PTHR21180">
    <property type="entry name" value="ENDONUCLEASE/EXONUCLEASE/PHOSPHATASE FAMILY DOMAIN-CONTAINING PROTEIN 1"/>
    <property type="match status" value="1"/>
</dbReference>
<dbReference type="InterPro" id="IPR004509">
    <property type="entry name" value="Competence_ComEA_HhH"/>
</dbReference>
<feature type="domain" description="Helix-hairpin-helix DNA-binding motif class 1" evidence="1">
    <location>
        <begin position="159"/>
        <end position="178"/>
    </location>
</feature>
<dbReference type="InterPro" id="IPR010994">
    <property type="entry name" value="RuvA_2-like"/>
</dbReference>
<dbReference type="SMART" id="SM00278">
    <property type="entry name" value="HhH1"/>
    <property type="match status" value="2"/>
</dbReference>
<dbReference type="GO" id="GO:0015628">
    <property type="term" value="P:protein secretion by the type II secretion system"/>
    <property type="evidence" value="ECO:0007669"/>
    <property type="project" value="TreeGrafter"/>
</dbReference>